<feature type="chain" id="PRO_5018644555" description="Peptidase A2 domain-containing protein" evidence="2">
    <location>
        <begin position="22"/>
        <end position="325"/>
    </location>
</feature>
<evidence type="ECO:0000256" key="2">
    <source>
        <dbReference type="SAM" id="SignalP"/>
    </source>
</evidence>
<evidence type="ECO:0000259" key="3">
    <source>
        <dbReference type="PROSITE" id="PS50175"/>
    </source>
</evidence>
<dbReference type="InterPro" id="IPR021109">
    <property type="entry name" value="Peptidase_aspartic_dom_sf"/>
</dbReference>
<dbReference type="GO" id="GO:0006508">
    <property type="term" value="P:proteolysis"/>
    <property type="evidence" value="ECO:0007669"/>
    <property type="project" value="InterPro"/>
</dbReference>
<feature type="signal peptide" evidence="2">
    <location>
        <begin position="1"/>
        <end position="21"/>
    </location>
</feature>
<dbReference type="InterPro" id="IPR001995">
    <property type="entry name" value="Peptidase_A2_cat"/>
</dbReference>
<keyword evidence="5" id="KW-1185">Reference proteome</keyword>
<reference evidence="4 5" key="1">
    <citation type="submission" date="2019-01" db="EMBL/GenBank/DDBJ databases">
        <authorList>
            <person name="Chen W.-M."/>
        </authorList>
    </citation>
    <scope>NUCLEOTIDE SEQUENCE [LARGE SCALE GENOMIC DNA]</scope>
    <source>
        <strain evidence="4 5">YBJ-36</strain>
    </source>
</reference>
<proteinExistence type="predicted"/>
<protein>
    <recommendedName>
        <fullName evidence="3">Peptidase A2 domain-containing protein</fullName>
    </recommendedName>
</protein>
<feature type="domain" description="Peptidase A2" evidence="3">
    <location>
        <begin position="216"/>
        <end position="303"/>
    </location>
</feature>
<sequence>MHKLYAFLIAIVLTASGFTTAKATAIELGGVYIGTDDYDPDPETYGDFKTLVVPIKRAGNLLLVEAKIDSIMGNFVLDTGAPHLVLNSTYFRYMPPINTQESGGINGEVANTFTTEVTNFSILDLYYRRLKADVTDLSAIENGRNVKILGLLGTRLFSKFAITVDIFKNVLYIHKLDEDGNIPTAERIFSQPYMTSPFKLLNDVIFLKSSINNNDMWLAFDTGAETNLLDYRRSKKIMQSMEVLNTAKLTGVGGSSYQIIYAKFDQLMVGDRIFMKNQVVLTNLENMGRAYGHSVDGILGYDFFMRGVFTINFVKKEFEMYTYKL</sequence>
<dbReference type="PROSITE" id="PS50175">
    <property type="entry name" value="ASP_PROT_RETROV"/>
    <property type="match status" value="1"/>
</dbReference>
<dbReference type="Gene3D" id="2.40.70.10">
    <property type="entry name" value="Acid Proteases"/>
    <property type="match status" value="2"/>
</dbReference>
<keyword evidence="2" id="KW-0732">Signal</keyword>
<dbReference type="GO" id="GO:0004190">
    <property type="term" value="F:aspartic-type endopeptidase activity"/>
    <property type="evidence" value="ECO:0007669"/>
    <property type="project" value="InterPro"/>
</dbReference>
<dbReference type="Proteomes" id="UP000282759">
    <property type="component" value="Unassembled WGS sequence"/>
</dbReference>
<keyword evidence="1" id="KW-0378">Hydrolase</keyword>
<dbReference type="EMBL" id="SACK01000001">
    <property type="protein sequence ID" value="RVU02948.1"/>
    <property type="molecule type" value="Genomic_DNA"/>
</dbReference>
<dbReference type="OrthoDB" id="3521766at2"/>
<evidence type="ECO:0000256" key="1">
    <source>
        <dbReference type="ARBA" id="ARBA00022801"/>
    </source>
</evidence>
<dbReference type="Pfam" id="PF13650">
    <property type="entry name" value="Asp_protease_2"/>
    <property type="match status" value="1"/>
</dbReference>
<gene>
    <name evidence="4" type="ORF">EOD41_03150</name>
</gene>
<dbReference type="AlphaFoldDB" id="A0A3S2Y621"/>
<evidence type="ECO:0000313" key="5">
    <source>
        <dbReference type="Proteomes" id="UP000282759"/>
    </source>
</evidence>
<comment type="caution">
    <text evidence="4">The sequence shown here is derived from an EMBL/GenBank/DDBJ whole genome shotgun (WGS) entry which is preliminary data.</text>
</comment>
<name>A0A3S2Y621_9SPHI</name>
<evidence type="ECO:0000313" key="4">
    <source>
        <dbReference type="EMBL" id="RVU02948.1"/>
    </source>
</evidence>
<dbReference type="SUPFAM" id="SSF50630">
    <property type="entry name" value="Acid proteases"/>
    <property type="match status" value="2"/>
</dbReference>
<organism evidence="4 5">
    <name type="scientific">Mucilaginibacter limnophilus</name>
    <dbReference type="NCBI Taxonomy" id="1932778"/>
    <lineage>
        <taxon>Bacteria</taxon>
        <taxon>Pseudomonadati</taxon>
        <taxon>Bacteroidota</taxon>
        <taxon>Sphingobacteriia</taxon>
        <taxon>Sphingobacteriales</taxon>
        <taxon>Sphingobacteriaceae</taxon>
        <taxon>Mucilaginibacter</taxon>
    </lineage>
</organism>
<accession>A0A3S2Y621</accession>
<dbReference type="RefSeq" id="WP_127703313.1">
    <property type="nucleotide sequence ID" value="NZ_SACK01000001.1"/>
</dbReference>